<keyword evidence="1" id="KW-0472">Membrane</keyword>
<dbReference type="AlphaFoldDB" id="A0A921EZI2"/>
<comment type="caution">
    <text evidence="2">The sequence shown here is derived from an EMBL/GenBank/DDBJ whole genome shotgun (WGS) entry which is preliminary data.</text>
</comment>
<evidence type="ECO:0000313" key="2">
    <source>
        <dbReference type="EMBL" id="HJE86631.1"/>
    </source>
</evidence>
<gene>
    <name evidence="2" type="ORF">K8U88_03495</name>
</gene>
<reference evidence="2" key="2">
    <citation type="submission" date="2021-09" db="EMBL/GenBank/DDBJ databases">
        <authorList>
            <person name="Gilroy R."/>
        </authorList>
    </citation>
    <scope>NUCLEOTIDE SEQUENCE</scope>
    <source>
        <strain evidence="2">CHK173-2145</strain>
    </source>
</reference>
<evidence type="ECO:0000313" key="3">
    <source>
        <dbReference type="Proteomes" id="UP000721920"/>
    </source>
</evidence>
<evidence type="ECO:0000256" key="1">
    <source>
        <dbReference type="SAM" id="Phobius"/>
    </source>
</evidence>
<name>A0A921EZI2_9LACO</name>
<keyword evidence="1" id="KW-0812">Transmembrane</keyword>
<dbReference type="Proteomes" id="UP000721920">
    <property type="component" value="Unassembled WGS sequence"/>
</dbReference>
<reference evidence="2" key="1">
    <citation type="journal article" date="2021" name="PeerJ">
        <title>Extensive microbial diversity within the chicken gut microbiome revealed by metagenomics and culture.</title>
        <authorList>
            <person name="Gilroy R."/>
            <person name="Ravi A."/>
            <person name="Getino M."/>
            <person name="Pursley I."/>
            <person name="Horton D.L."/>
            <person name="Alikhan N.F."/>
            <person name="Baker D."/>
            <person name="Gharbi K."/>
            <person name="Hall N."/>
            <person name="Watson M."/>
            <person name="Adriaenssens E.M."/>
            <person name="Foster-Nyarko E."/>
            <person name="Jarju S."/>
            <person name="Secka A."/>
            <person name="Antonio M."/>
            <person name="Oren A."/>
            <person name="Chaudhuri R.R."/>
            <person name="La Ragione R."/>
            <person name="Hildebrand F."/>
            <person name="Pallen M.J."/>
        </authorList>
    </citation>
    <scope>NUCLEOTIDE SEQUENCE</scope>
    <source>
        <strain evidence="2">CHK173-2145</strain>
    </source>
</reference>
<dbReference type="EMBL" id="DYXN01000053">
    <property type="protein sequence ID" value="HJE86631.1"/>
    <property type="molecule type" value="Genomic_DNA"/>
</dbReference>
<proteinExistence type="predicted"/>
<protein>
    <submittedName>
        <fullName evidence="2">Uncharacterized protein</fullName>
    </submittedName>
</protein>
<keyword evidence="1" id="KW-1133">Transmembrane helix</keyword>
<feature type="transmembrane region" description="Helical" evidence="1">
    <location>
        <begin position="16"/>
        <end position="40"/>
    </location>
</feature>
<organism evidence="2 3">
    <name type="scientific">Levilactobacillus hammesii</name>
    <dbReference type="NCBI Taxonomy" id="267633"/>
    <lineage>
        <taxon>Bacteria</taxon>
        <taxon>Bacillati</taxon>
        <taxon>Bacillota</taxon>
        <taxon>Bacilli</taxon>
        <taxon>Lactobacillales</taxon>
        <taxon>Lactobacillaceae</taxon>
        <taxon>Levilactobacillus</taxon>
    </lineage>
</organism>
<accession>A0A921EZI2</accession>
<sequence>MMEVVNQFLQGSFMDFVVMIVFFFLIYGVVSFCMLIWSVFKKRRDHRNWCKRVKPVGVQIDIQKRGQKYRVQ</sequence>